<name>A0A4Y2SC12_ARAVE</name>
<gene>
    <name evidence="2" type="ORF">AVEN_184133_1</name>
</gene>
<evidence type="ECO:0000313" key="2">
    <source>
        <dbReference type="EMBL" id="GBN85774.1"/>
    </source>
</evidence>
<dbReference type="EMBL" id="BGPR01020943">
    <property type="protein sequence ID" value="GBN85774.1"/>
    <property type="molecule type" value="Genomic_DNA"/>
</dbReference>
<evidence type="ECO:0000313" key="3">
    <source>
        <dbReference type="Proteomes" id="UP000499080"/>
    </source>
</evidence>
<reference evidence="2 3" key="1">
    <citation type="journal article" date="2019" name="Sci. Rep.">
        <title>Orb-weaving spider Araneus ventricosus genome elucidates the spidroin gene catalogue.</title>
        <authorList>
            <person name="Kono N."/>
            <person name="Nakamura H."/>
            <person name="Ohtoshi R."/>
            <person name="Moran D.A.P."/>
            <person name="Shinohara A."/>
            <person name="Yoshida Y."/>
            <person name="Fujiwara M."/>
            <person name="Mori M."/>
            <person name="Tomita M."/>
            <person name="Arakawa K."/>
        </authorList>
    </citation>
    <scope>NUCLEOTIDE SEQUENCE [LARGE SCALE GENOMIC DNA]</scope>
</reference>
<dbReference type="AlphaFoldDB" id="A0A4Y2SC12"/>
<feature type="region of interest" description="Disordered" evidence="1">
    <location>
        <begin position="82"/>
        <end position="107"/>
    </location>
</feature>
<dbReference type="Proteomes" id="UP000499080">
    <property type="component" value="Unassembled WGS sequence"/>
</dbReference>
<keyword evidence="3" id="KW-1185">Reference proteome</keyword>
<sequence>MTVIRVLCEGEHDSRTRHSKTNQEFTLKCANCLGAHTASDWGCPKFPQIKKRVTEGKTFVSLILLKIQILTSLPLRKQWNSNFPGPYSQQRTCRSPQTSETNTNYLS</sequence>
<evidence type="ECO:0000256" key="1">
    <source>
        <dbReference type="SAM" id="MobiDB-lite"/>
    </source>
</evidence>
<accession>A0A4Y2SC12</accession>
<dbReference type="OrthoDB" id="8123891at2759"/>
<proteinExistence type="predicted"/>
<comment type="caution">
    <text evidence="2">The sequence shown here is derived from an EMBL/GenBank/DDBJ whole genome shotgun (WGS) entry which is preliminary data.</text>
</comment>
<protein>
    <submittedName>
        <fullName evidence="2">Uncharacterized protein</fullName>
    </submittedName>
</protein>
<organism evidence="2 3">
    <name type="scientific">Araneus ventricosus</name>
    <name type="common">Orbweaver spider</name>
    <name type="synonym">Epeira ventricosa</name>
    <dbReference type="NCBI Taxonomy" id="182803"/>
    <lineage>
        <taxon>Eukaryota</taxon>
        <taxon>Metazoa</taxon>
        <taxon>Ecdysozoa</taxon>
        <taxon>Arthropoda</taxon>
        <taxon>Chelicerata</taxon>
        <taxon>Arachnida</taxon>
        <taxon>Araneae</taxon>
        <taxon>Araneomorphae</taxon>
        <taxon>Entelegynae</taxon>
        <taxon>Araneoidea</taxon>
        <taxon>Araneidae</taxon>
        <taxon>Araneus</taxon>
    </lineage>
</organism>